<evidence type="ECO:0000313" key="10">
    <source>
        <dbReference type="Proteomes" id="UP000017836"/>
    </source>
</evidence>
<protein>
    <recommendedName>
        <fullName evidence="6">WAT1-related protein</fullName>
    </recommendedName>
</protein>
<name>U5CY40_AMBTC</name>
<keyword evidence="3 6" id="KW-0812">Transmembrane</keyword>
<dbReference type="Proteomes" id="UP000017836">
    <property type="component" value="Unassembled WGS sequence"/>
</dbReference>
<feature type="signal peptide" evidence="7">
    <location>
        <begin position="1"/>
        <end position="22"/>
    </location>
</feature>
<comment type="similarity">
    <text evidence="2 6">Belongs to the drug/metabolite transporter (DMT) superfamily. Plant drug/metabolite exporter (P-DME) (TC 2.A.7.4) family.</text>
</comment>
<sequence>MMLGMGALQSAILALIINKSIAWTANSNFELFTYAYSGVFGSALSFFLQSWSLKEKGPLYTAAFSPSSTVLVAILEPIALHVDVHIGSVVGMVVVFSGLYIVLWGRAKDGNEKQKILPTQIGDKCSQNMEETEGEMNVVEMNEVDKIGNKCNIGIAGPTTLQVQQQ</sequence>
<feature type="transmembrane region" description="Helical" evidence="6">
    <location>
        <begin position="60"/>
        <end position="80"/>
    </location>
</feature>
<dbReference type="EMBL" id="KI392237">
    <property type="protein sequence ID" value="ERN18266.1"/>
    <property type="molecule type" value="Genomic_DNA"/>
</dbReference>
<evidence type="ECO:0000256" key="4">
    <source>
        <dbReference type="ARBA" id="ARBA00022989"/>
    </source>
</evidence>
<dbReference type="OMA" id="INKSIAW"/>
<organism evidence="9 10">
    <name type="scientific">Amborella trichopoda</name>
    <dbReference type="NCBI Taxonomy" id="13333"/>
    <lineage>
        <taxon>Eukaryota</taxon>
        <taxon>Viridiplantae</taxon>
        <taxon>Streptophyta</taxon>
        <taxon>Embryophyta</taxon>
        <taxon>Tracheophyta</taxon>
        <taxon>Spermatophyta</taxon>
        <taxon>Magnoliopsida</taxon>
        <taxon>Amborellales</taxon>
        <taxon>Amborellaceae</taxon>
        <taxon>Amborella</taxon>
    </lineage>
</organism>
<evidence type="ECO:0000256" key="2">
    <source>
        <dbReference type="ARBA" id="ARBA00007635"/>
    </source>
</evidence>
<dbReference type="Pfam" id="PF00892">
    <property type="entry name" value="EamA"/>
    <property type="match status" value="1"/>
</dbReference>
<dbReference type="HOGENOM" id="CLU_025359_5_2_1"/>
<keyword evidence="10" id="KW-1185">Reference proteome</keyword>
<dbReference type="InterPro" id="IPR030184">
    <property type="entry name" value="WAT1-related"/>
</dbReference>
<evidence type="ECO:0000259" key="8">
    <source>
        <dbReference type="Pfam" id="PF00892"/>
    </source>
</evidence>
<dbReference type="PANTHER" id="PTHR31218">
    <property type="entry name" value="WAT1-RELATED PROTEIN"/>
    <property type="match status" value="1"/>
</dbReference>
<evidence type="ECO:0000256" key="6">
    <source>
        <dbReference type="RuleBase" id="RU363077"/>
    </source>
</evidence>
<dbReference type="AlphaFoldDB" id="U5CY40"/>
<feature type="chain" id="PRO_5004658762" description="WAT1-related protein" evidence="7">
    <location>
        <begin position="23"/>
        <end position="166"/>
    </location>
</feature>
<feature type="domain" description="EamA" evidence="8">
    <location>
        <begin position="5"/>
        <end position="103"/>
    </location>
</feature>
<comment type="caution">
    <text evidence="6">Lacks conserved residue(s) required for the propagation of feature annotation.</text>
</comment>
<feature type="transmembrane region" description="Helical" evidence="6">
    <location>
        <begin position="32"/>
        <end position="48"/>
    </location>
</feature>
<reference evidence="10" key="1">
    <citation type="journal article" date="2013" name="Science">
        <title>The Amborella genome and the evolution of flowering plants.</title>
        <authorList>
            <consortium name="Amborella Genome Project"/>
        </authorList>
    </citation>
    <scope>NUCLEOTIDE SEQUENCE [LARGE SCALE GENOMIC DNA]</scope>
</reference>
<dbReference type="GO" id="GO:0016020">
    <property type="term" value="C:membrane"/>
    <property type="evidence" value="ECO:0007669"/>
    <property type="project" value="UniProtKB-SubCell"/>
</dbReference>
<evidence type="ECO:0000256" key="7">
    <source>
        <dbReference type="SAM" id="SignalP"/>
    </source>
</evidence>
<dbReference type="InterPro" id="IPR000620">
    <property type="entry name" value="EamA_dom"/>
</dbReference>
<dbReference type="InterPro" id="IPR037185">
    <property type="entry name" value="EmrE-like"/>
</dbReference>
<evidence type="ECO:0000256" key="1">
    <source>
        <dbReference type="ARBA" id="ARBA00004141"/>
    </source>
</evidence>
<keyword evidence="5 6" id="KW-0472">Membrane</keyword>
<keyword evidence="7" id="KW-0732">Signal</keyword>
<feature type="transmembrane region" description="Helical" evidence="6">
    <location>
        <begin position="86"/>
        <end position="105"/>
    </location>
</feature>
<evidence type="ECO:0000313" key="9">
    <source>
        <dbReference type="EMBL" id="ERN18266.1"/>
    </source>
</evidence>
<evidence type="ECO:0000256" key="3">
    <source>
        <dbReference type="ARBA" id="ARBA00022692"/>
    </source>
</evidence>
<dbReference type="GO" id="GO:0022857">
    <property type="term" value="F:transmembrane transporter activity"/>
    <property type="evidence" value="ECO:0007669"/>
    <property type="project" value="InterPro"/>
</dbReference>
<gene>
    <name evidence="9" type="ORF">AMTR_s00055p00131300</name>
</gene>
<keyword evidence="4 6" id="KW-1133">Transmembrane helix</keyword>
<proteinExistence type="inferred from homology"/>
<comment type="subcellular location">
    <subcellularLocation>
        <location evidence="1 6">Membrane</location>
        <topology evidence="1 6">Multi-pass membrane protein</topology>
    </subcellularLocation>
</comment>
<dbReference type="SUPFAM" id="SSF103481">
    <property type="entry name" value="Multidrug resistance efflux transporter EmrE"/>
    <property type="match status" value="1"/>
</dbReference>
<dbReference type="Gramene" id="ERN18266">
    <property type="protein sequence ID" value="ERN18266"/>
    <property type="gene ID" value="AMTR_s00055p00131300"/>
</dbReference>
<evidence type="ECO:0000256" key="5">
    <source>
        <dbReference type="ARBA" id="ARBA00023136"/>
    </source>
</evidence>
<accession>U5CY40</accession>